<evidence type="ECO:0000259" key="6">
    <source>
        <dbReference type="Pfam" id="PF02441"/>
    </source>
</evidence>
<dbReference type="SUPFAM" id="SSF52507">
    <property type="entry name" value="Homo-oligomeric flavin-containing Cys decarboxylases, HFCD"/>
    <property type="match status" value="1"/>
</dbReference>
<dbReference type="Pfam" id="PF02441">
    <property type="entry name" value="Flavoprotein"/>
    <property type="match status" value="1"/>
</dbReference>
<name>A0A1D7UX62_9LEPT</name>
<dbReference type="KEGG" id="laj:A0128_10170"/>
<keyword evidence="8" id="KW-1185">Reference proteome</keyword>
<organism evidence="7 8">
    <name type="scientific">Leptospira tipperaryensis</name>
    <dbReference type="NCBI Taxonomy" id="2564040"/>
    <lineage>
        <taxon>Bacteria</taxon>
        <taxon>Pseudomonadati</taxon>
        <taxon>Spirochaetota</taxon>
        <taxon>Spirochaetia</taxon>
        <taxon>Leptospirales</taxon>
        <taxon>Leptospiraceae</taxon>
        <taxon>Leptospira</taxon>
    </lineage>
</organism>
<proteinExistence type="inferred from homology"/>
<comment type="similarity">
    <text evidence="5">Belongs to the UbiX/PAD1 family.</text>
</comment>
<reference evidence="7 8" key="1">
    <citation type="submission" date="2016-04" db="EMBL/GenBank/DDBJ databases">
        <title>Complete genome seqeunce of Leptospira alstonii serovar Room22.</title>
        <authorList>
            <person name="Nally J.E."/>
            <person name="Bayles D.O."/>
            <person name="Hurley D."/>
            <person name="Fanning S."/>
            <person name="McMahon B.J."/>
            <person name="Arent Z."/>
        </authorList>
    </citation>
    <scope>NUCLEOTIDE SEQUENCE [LARGE SCALE GENOMIC DNA]</scope>
    <source>
        <strain evidence="7 8">GWTS #1</strain>
    </source>
</reference>
<dbReference type="RefSeq" id="WP_069607407.1">
    <property type="nucleotide sequence ID" value="NZ_CP015217.1"/>
</dbReference>
<evidence type="ECO:0000313" key="8">
    <source>
        <dbReference type="Proteomes" id="UP000094197"/>
    </source>
</evidence>
<comment type="catalytic activity">
    <reaction evidence="5">
        <text>dimethylallyl phosphate + FMNH2 = prenylated FMNH2 + phosphate</text>
        <dbReference type="Rhea" id="RHEA:37743"/>
        <dbReference type="ChEBI" id="CHEBI:43474"/>
        <dbReference type="ChEBI" id="CHEBI:57618"/>
        <dbReference type="ChEBI" id="CHEBI:87467"/>
        <dbReference type="ChEBI" id="CHEBI:88052"/>
        <dbReference type="EC" id="2.5.1.129"/>
    </reaction>
</comment>
<feature type="binding site" evidence="5">
    <location>
        <position position="35"/>
    </location>
    <ligand>
        <name>FMN</name>
        <dbReference type="ChEBI" id="CHEBI:58210"/>
    </ligand>
</feature>
<keyword evidence="3 5" id="KW-0288">FMN</keyword>
<dbReference type="InterPro" id="IPR003382">
    <property type="entry name" value="Flavoprotein"/>
</dbReference>
<dbReference type="EMBL" id="CP015217">
    <property type="protein sequence ID" value="AOP34179.1"/>
    <property type="molecule type" value="Genomic_DNA"/>
</dbReference>
<dbReference type="HAMAP" id="MF_01984">
    <property type="entry name" value="ubiX_pad"/>
    <property type="match status" value="1"/>
</dbReference>
<evidence type="ECO:0000313" key="7">
    <source>
        <dbReference type="EMBL" id="AOP34179.1"/>
    </source>
</evidence>
<dbReference type="GO" id="GO:0106141">
    <property type="term" value="F:flavin prenyltransferase activity"/>
    <property type="evidence" value="ECO:0007669"/>
    <property type="project" value="UniProtKB-EC"/>
</dbReference>
<feature type="binding site" evidence="5">
    <location>
        <position position="166"/>
    </location>
    <ligand>
        <name>dimethylallyl phosphate</name>
        <dbReference type="ChEBI" id="CHEBI:88052"/>
    </ligand>
</feature>
<dbReference type="InterPro" id="IPR036551">
    <property type="entry name" value="Flavin_trans-like"/>
</dbReference>
<evidence type="ECO:0000256" key="2">
    <source>
        <dbReference type="ARBA" id="ARBA00022630"/>
    </source>
</evidence>
<feature type="binding site" evidence="5">
    <location>
        <position position="182"/>
    </location>
    <ligand>
        <name>dimethylallyl phosphate</name>
        <dbReference type="ChEBI" id="CHEBI:88052"/>
    </ligand>
</feature>
<gene>
    <name evidence="5" type="primary">ubiX</name>
    <name evidence="7" type="ORF">A0128_10170</name>
</gene>
<dbReference type="OrthoDB" id="9781577at2"/>
<keyword evidence="1 5" id="KW-0637">Prenyltransferase</keyword>
<comment type="function">
    <text evidence="5">Flavin prenyltransferase that catalyzes the synthesis of the prenylated FMN cofactor (prenyl-FMN) for 4-hydroxy-3-polyprenylbenzoic acid decarboxylase UbiD. The prenyltransferase is metal-independent and links a dimethylallyl moiety from dimethylallyl monophosphate (DMAP) to the flavin N5 and C6 atoms of FMN.</text>
</comment>
<dbReference type="AlphaFoldDB" id="A0A1D7UX62"/>
<feature type="domain" description="Flavoprotein" evidence="6">
    <location>
        <begin position="1"/>
        <end position="184"/>
    </location>
</feature>
<evidence type="ECO:0000256" key="5">
    <source>
        <dbReference type="HAMAP-Rule" id="MF_01984"/>
    </source>
</evidence>
<comment type="caution">
    <text evidence="5">Lacks conserved residue(s) required for the propagation of feature annotation.</text>
</comment>
<evidence type="ECO:0000256" key="4">
    <source>
        <dbReference type="ARBA" id="ARBA00022679"/>
    </source>
</evidence>
<dbReference type="NCBIfam" id="TIGR00421">
    <property type="entry name" value="ubiX_pad"/>
    <property type="match status" value="1"/>
</dbReference>
<keyword evidence="2 5" id="KW-0285">Flavoprotein</keyword>
<feature type="binding site" evidence="5">
    <location>
        <position position="136"/>
    </location>
    <ligand>
        <name>FMN</name>
        <dbReference type="ChEBI" id="CHEBI:58210"/>
    </ligand>
</feature>
<dbReference type="Gene3D" id="3.40.50.1950">
    <property type="entry name" value="Flavin prenyltransferase-like"/>
    <property type="match status" value="1"/>
</dbReference>
<dbReference type="EC" id="2.5.1.129" evidence="5"/>
<feature type="binding site" evidence="5">
    <location>
        <begin position="9"/>
        <end position="11"/>
    </location>
    <ligand>
        <name>FMN</name>
        <dbReference type="ChEBI" id="CHEBI:58210"/>
    </ligand>
</feature>
<keyword evidence="7" id="KW-0456">Lyase</keyword>
<sequence length="204" mass="22890">MKLVLGMAGASGSIYAERFIRALSTIEGTTFLISSPAALRVFREEMNCKVSSAKELLEFIFSKYRIQNSPHQFLIRNFLDIGADIASGSNPWKAMVVLPCSMKTIASINAGLTENLIERAADVTLKERRTLVLVPREAPYNRIHLKNMLELHDAGGTILPASPGFYQMPKTLDDLGDFISERIFRLLGIELDLYPRWSPKNQEE</sequence>
<dbReference type="InterPro" id="IPR004507">
    <property type="entry name" value="UbiX-like"/>
</dbReference>
<dbReference type="GO" id="GO:0016829">
    <property type="term" value="F:lyase activity"/>
    <property type="evidence" value="ECO:0007669"/>
    <property type="project" value="UniProtKB-KW"/>
</dbReference>
<accession>A0A1D7UX62</accession>
<keyword evidence="4 5" id="KW-0808">Transferase</keyword>
<evidence type="ECO:0000256" key="1">
    <source>
        <dbReference type="ARBA" id="ARBA00022602"/>
    </source>
</evidence>
<protein>
    <recommendedName>
        <fullName evidence="5">Flavin prenyltransferase UbiX</fullName>
        <ecNumber evidence="5">2.5.1.129</ecNumber>
    </recommendedName>
</protein>
<evidence type="ECO:0000256" key="3">
    <source>
        <dbReference type="ARBA" id="ARBA00022643"/>
    </source>
</evidence>
<feature type="binding site" evidence="5">
    <location>
        <begin position="101"/>
        <end position="104"/>
    </location>
    <ligand>
        <name>FMN</name>
        <dbReference type="ChEBI" id="CHEBI:58210"/>
    </ligand>
</feature>
<dbReference type="Proteomes" id="UP000094197">
    <property type="component" value="Chromosome 1"/>
</dbReference>